<dbReference type="NCBIfam" id="NF005559">
    <property type="entry name" value="PRK07231.1"/>
    <property type="match status" value="1"/>
</dbReference>
<dbReference type="PRINTS" id="PR00081">
    <property type="entry name" value="GDHRDH"/>
</dbReference>
<accession>A0ABU1F2Z6</accession>
<proteinExistence type="inferred from homology"/>
<evidence type="ECO:0000313" key="4">
    <source>
        <dbReference type="Proteomes" id="UP001247754"/>
    </source>
</evidence>
<comment type="similarity">
    <text evidence="1">Belongs to the short-chain dehydrogenases/reductases (SDR) family.</text>
</comment>
<dbReference type="EMBL" id="JAVKPH010000001">
    <property type="protein sequence ID" value="MDR5651241.1"/>
    <property type="molecule type" value="Genomic_DNA"/>
</dbReference>
<keyword evidence="2 3" id="KW-0560">Oxidoreductase</keyword>
<evidence type="ECO:0000256" key="2">
    <source>
        <dbReference type="ARBA" id="ARBA00023002"/>
    </source>
</evidence>
<dbReference type="InterPro" id="IPR036291">
    <property type="entry name" value="NAD(P)-bd_dom_sf"/>
</dbReference>
<dbReference type="RefSeq" id="WP_310455326.1">
    <property type="nucleotide sequence ID" value="NZ_JAVKPH010000001.1"/>
</dbReference>
<dbReference type="PANTHER" id="PTHR24321">
    <property type="entry name" value="DEHYDROGENASES, SHORT CHAIN"/>
    <property type="match status" value="1"/>
</dbReference>
<dbReference type="SUPFAM" id="SSF51735">
    <property type="entry name" value="NAD(P)-binding Rossmann-fold domains"/>
    <property type="match status" value="1"/>
</dbReference>
<dbReference type="Gene3D" id="3.40.50.720">
    <property type="entry name" value="NAD(P)-binding Rossmann-like Domain"/>
    <property type="match status" value="1"/>
</dbReference>
<dbReference type="EC" id="1.-.-.-" evidence="3"/>
<dbReference type="Pfam" id="PF13561">
    <property type="entry name" value="adh_short_C2"/>
    <property type="match status" value="1"/>
</dbReference>
<keyword evidence="4" id="KW-1185">Reference proteome</keyword>
<evidence type="ECO:0000256" key="1">
    <source>
        <dbReference type="ARBA" id="ARBA00006484"/>
    </source>
</evidence>
<dbReference type="PANTHER" id="PTHR24321:SF8">
    <property type="entry name" value="ESTRADIOL 17-BETA-DEHYDROGENASE 8-RELATED"/>
    <property type="match status" value="1"/>
</dbReference>
<comment type="caution">
    <text evidence="3">The sequence shown here is derived from an EMBL/GenBank/DDBJ whole genome shotgun (WGS) entry which is preliminary data.</text>
</comment>
<dbReference type="Proteomes" id="UP001247754">
    <property type="component" value="Unassembled WGS sequence"/>
</dbReference>
<name>A0ABU1F2Z6_9RHOB</name>
<reference evidence="3 4" key="1">
    <citation type="submission" date="2023-09" db="EMBL/GenBank/DDBJ databases">
        <title>Xinfangfangia sedmenti sp. nov., isolated the sedment.</title>
        <authorList>
            <person name="Xu L."/>
        </authorList>
    </citation>
    <scope>NUCLEOTIDE SEQUENCE [LARGE SCALE GENOMIC DNA]</scope>
    <source>
        <strain evidence="3 4">LG-4</strain>
    </source>
</reference>
<evidence type="ECO:0000313" key="3">
    <source>
        <dbReference type="EMBL" id="MDR5651241.1"/>
    </source>
</evidence>
<dbReference type="PRINTS" id="PR00080">
    <property type="entry name" value="SDRFAMILY"/>
</dbReference>
<dbReference type="GO" id="GO:0016491">
    <property type="term" value="F:oxidoreductase activity"/>
    <property type="evidence" value="ECO:0007669"/>
    <property type="project" value="UniProtKB-KW"/>
</dbReference>
<dbReference type="CDD" id="cd05233">
    <property type="entry name" value="SDR_c"/>
    <property type="match status" value="1"/>
</dbReference>
<gene>
    <name evidence="3" type="ORF">RGD00_01365</name>
</gene>
<sequence>MRFKDKVVVITGAGSGMGRAAARMFAAEGAVVAVNDFNADTAAAAVAEIEAAGGRAFAIPGDVADETFAQSAIAEVVQRVGRVDILVNNAGVSTIQPATEYQAWRLEMGVNLDAPFYWSRAAAVQSMIPNGGGAIVIVASNACFAAFPGDVGYIASKHGAAGLTKALAVEWAKHNIRVNCVAPGLTETPMVKQGEEKDPERFKVRRARIPMGRTGKPEEQAEAMLFLASDAASYITGLIMNNDGGQMALYSGFSPQ</sequence>
<protein>
    <submittedName>
        <fullName evidence="3">SDR family oxidoreductase</fullName>
        <ecNumber evidence="3">1.-.-.-</ecNumber>
    </submittedName>
</protein>
<dbReference type="InterPro" id="IPR002347">
    <property type="entry name" value="SDR_fam"/>
</dbReference>
<organism evidence="3 4">
    <name type="scientific">Ruixingdingia sedimenti</name>
    <dbReference type="NCBI Taxonomy" id="3073604"/>
    <lineage>
        <taxon>Bacteria</taxon>
        <taxon>Pseudomonadati</taxon>
        <taxon>Pseudomonadota</taxon>
        <taxon>Alphaproteobacteria</taxon>
        <taxon>Rhodobacterales</taxon>
        <taxon>Paracoccaceae</taxon>
        <taxon>Ruixingdingia</taxon>
    </lineage>
</organism>